<keyword evidence="2 4" id="KW-0238">DNA-binding</keyword>
<name>A0A1H5H8U0_RHOJO</name>
<evidence type="ECO:0000256" key="5">
    <source>
        <dbReference type="SAM" id="MobiDB-lite"/>
    </source>
</evidence>
<dbReference type="InterPro" id="IPR050109">
    <property type="entry name" value="HTH-type_TetR-like_transc_reg"/>
</dbReference>
<dbReference type="Pfam" id="PF00440">
    <property type="entry name" value="TetR_N"/>
    <property type="match status" value="1"/>
</dbReference>
<evidence type="ECO:0000256" key="4">
    <source>
        <dbReference type="PROSITE-ProRule" id="PRU00335"/>
    </source>
</evidence>
<dbReference type="PANTHER" id="PTHR30055:SF234">
    <property type="entry name" value="HTH-TYPE TRANSCRIPTIONAL REGULATOR BETI"/>
    <property type="match status" value="1"/>
</dbReference>
<accession>A0A1H5H8U0</accession>
<dbReference type="PANTHER" id="PTHR30055">
    <property type="entry name" value="HTH-TYPE TRANSCRIPTIONAL REGULATOR RUTR"/>
    <property type="match status" value="1"/>
</dbReference>
<dbReference type="AlphaFoldDB" id="A0A1H5H8U0"/>
<feature type="domain" description="HTH tetR-type" evidence="6">
    <location>
        <begin position="58"/>
        <end position="118"/>
    </location>
</feature>
<gene>
    <name evidence="7" type="ORF">SAMN04490220_7104</name>
</gene>
<proteinExistence type="predicted"/>
<evidence type="ECO:0000313" key="7">
    <source>
        <dbReference type="EMBL" id="SEE24081.1"/>
    </source>
</evidence>
<organism evidence="7 8">
    <name type="scientific">Rhodococcus jostii</name>
    <dbReference type="NCBI Taxonomy" id="132919"/>
    <lineage>
        <taxon>Bacteria</taxon>
        <taxon>Bacillati</taxon>
        <taxon>Actinomycetota</taxon>
        <taxon>Actinomycetes</taxon>
        <taxon>Mycobacteriales</taxon>
        <taxon>Nocardiaceae</taxon>
        <taxon>Rhodococcus</taxon>
    </lineage>
</organism>
<dbReference type="InterPro" id="IPR009057">
    <property type="entry name" value="Homeodomain-like_sf"/>
</dbReference>
<evidence type="ECO:0000256" key="2">
    <source>
        <dbReference type="ARBA" id="ARBA00023125"/>
    </source>
</evidence>
<dbReference type="RefSeq" id="WP_073359359.1">
    <property type="nucleotide sequence ID" value="NZ_FNTL01000004.1"/>
</dbReference>
<feature type="compositionally biased region" description="Polar residues" evidence="5">
    <location>
        <begin position="1"/>
        <end position="21"/>
    </location>
</feature>
<dbReference type="Gene3D" id="1.10.10.60">
    <property type="entry name" value="Homeodomain-like"/>
    <property type="match status" value="1"/>
</dbReference>
<dbReference type="GO" id="GO:0003700">
    <property type="term" value="F:DNA-binding transcription factor activity"/>
    <property type="evidence" value="ECO:0007669"/>
    <property type="project" value="TreeGrafter"/>
</dbReference>
<evidence type="ECO:0000256" key="1">
    <source>
        <dbReference type="ARBA" id="ARBA00023015"/>
    </source>
</evidence>
<dbReference type="PRINTS" id="PR00455">
    <property type="entry name" value="HTHTETR"/>
</dbReference>
<feature type="region of interest" description="Disordered" evidence="5">
    <location>
        <begin position="1"/>
        <end position="61"/>
    </location>
</feature>
<dbReference type="InterPro" id="IPR036271">
    <property type="entry name" value="Tet_transcr_reg_TetR-rel_C_sf"/>
</dbReference>
<dbReference type="EMBL" id="FNTL01000004">
    <property type="protein sequence ID" value="SEE24081.1"/>
    <property type="molecule type" value="Genomic_DNA"/>
</dbReference>
<dbReference type="SUPFAM" id="SSF46689">
    <property type="entry name" value="Homeodomain-like"/>
    <property type="match status" value="1"/>
</dbReference>
<protein>
    <submittedName>
        <fullName evidence="7">DNA-binding transcriptional regulator, AcrR family</fullName>
    </submittedName>
</protein>
<evidence type="ECO:0000256" key="3">
    <source>
        <dbReference type="ARBA" id="ARBA00023163"/>
    </source>
</evidence>
<evidence type="ECO:0000259" key="6">
    <source>
        <dbReference type="PROSITE" id="PS50977"/>
    </source>
</evidence>
<dbReference type="Gene3D" id="1.10.357.10">
    <property type="entry name" value="Tetracycline Repressor, domain 2"/>
    <property type="match status" value="1"/>
</dbReference>
<evidence type="ECO:0000313" key="8">
    <source>
        <dbReference type="Proteomes" id="UP000183407"/>
    </source>
</evidence>
<keyword evidence="1" id="KW-0805">Transcription regulation</keyword>
<dbReference type="InterPro" id="IPR001647">
    <property type="entry name" value="HTH_TetR"/>
</dbReference>
<dbReference type="SUPFAM" id="SSF48498">
    <property type="entry name" value="Tetracyclin repressor-like, C-terminal domain"/>
    <property type="match status" value="1"/>
</dbReference>
<keyword evidence="3" id="KW-0804">Transcription</keyword>
<dbReference type="Proteomes" id="UP000183407">
    <property type="component" value="Unassembled WGS sequence"/>
</dbReference>
<feature type="DNA-binding region" description="H-T-H motif" evidence="4">
    <location>
        <begin position="81"/>
        <end position="100"/>
    </location>
</feature>
<reference evidence="8" key="1">
    <citation type="submission" date="2016-10" db="EMBL/GenBank/DDBJ databases">
        <authorList>
            <person name="Varghese N."/>
        </authorList>
    </citation>
    <scope>NUCLEOTIDE SEQUENCE [LARGE SCALE GENOMIC DNA]</scope>
    <source>
        <strain evidence="8">DSM 44719</strain>
    </source>
</reference>
<dbReference type="GO" id="GO:0000976">
    <property type="term" value="F:transcription cis-regulatory region binding"/>
    <property type="evidence" value="ECO:0007669"/>
    <property type="project" value="TreeGrafter"/>
</dbReference>
<dbReference type="PROSITE" id="PS50977">
    <property type="entry name" value="HTH_TETR_2"/>
    <property type="match status" value="1"/>
</dbReference>
<sequence>MPSSKGVPSSNDAGETGNPSTARDRNGKGPRTRGGWTPAGTAAKRRETHSRQGTARGQRRRQEILDAARRVFERDGYIDVNVEDIVREADVSRGSFYTYFPSKLDAFQALTSEMGDQIDQAVTYRADPAHVSPVDDLREANRRYIEVYRKNAAFYGLVEQVSTIDAETGSFRQVGRRRHIDRVARRIRAWQKQGYADPAIHPTSTAAALVSMTSSQCYWWFVGGEKSSHPDRDDEVLTDIWVRVLDLRDEPCGEWMESA</sequence>